<dbReference type="AlphaFoldDB" id="A0AAD9MJ68"/>
<feature type="compositionally biased region" description="Basic and acidic residues" evidence="5">
    <location>
        <begin position="286"/>
        <end position="299"/>
    </location>
</feature>
<evidence type="ECO:0000256" key="5">
    <source>
        <dbReference type="SAM" id="MobiDB-lite"/>
    </source>
</evidence>
<feature type="compositionally biased region" description="Acidic residues" evidence="5">
    <location>
        <begin position="460"/>
        <end position="482"/>
    </location>
</feature>
<evidence type="ECO:0000313" key="7">
    <source>
        <dbReference type="Proteomes" id="UP001255856"/>
    </source>
</evidence>
<proteinExistence type="predicted"/>
<reference evidence="6" key="1">
    <citation type="submission" date="2021-01" db="EMBL/GenBank/DDBJ databases">
        <authorList>
            <person name="Eckstrom K.M.E."/>
        </authorList>
    </citation>
    <scope>NUCLEOTIDE SEQUENCE</scope>
    <source>
        <strain evidence="6">UVCC 0001</strain>
    </source>
</reference>
<dbReference type="EMBL" id="JASFZW010000003">
    <property type="protein sequence ID" value="KAK2079427.1"/>
    <property type="molecule type" value="Genomic_DNA"/>
</dbReference>
<feature type="compositionally biased region" description="Basic and acidic residues" evidence="5">
    <location>
        <begin position="260"/>
        <end position="269"/>
    </location>
</feature>
<feature type="compositionally biased region" description="Basic residues" evidence="5">
    <location>
        <begin position="272"/>
        <end position="285"/>
    </location>
</feature>
<evidence type="ECO:0000313" key="6">
    <source>
        <dbReference type="EMBL" id="KAK2079427.1"/>
    </source>
</evidence>
<gene>
    <name evidence="6" type="ORF">QBZ16_003119</name>
</gene>
<feature type="region of interest" description="Disordered" evidence="5">
    <location>
        <begin position="243"/>
        <end position="300"/>
    </location>
</feature>
<dbReference type="Proteomes" id="UP001255856">
    <property type="component" value="Unassembled WGS sequence"/>
</dbReference>
<organism evidence="6 7">
    <name type="scientific">Prototheca wickerhamii</name>
    <dbReference type="NCBI Taxonomy" id="3111"/>
    <lineage>
        <taxon>Eukaryota</taxon>
        <taxon>Viridiplantae</taxon>
        <taxon>Chlorophyta</taxon>
        <taxon>core chlorophytes</taxon>
        <taxon>Trebouxiophyceae</taxon>
        <taxon>Chlorellales</taxon>
        <taxon>Chlorellaceae</taxon>
        <taxon>Prototheca</taxon>
    </lineage>
</organism>
<feature type="region of interest" description="Disordered" evidence="5">
    <location>
        <begin position="527"/>
        <end position="555"/>
    </location>
</feature>
<keyword evidence="2" id="KW-0238">DNA-binding</keyword>
<sequence length="937" mass="99366">MGVLPTLRHLSGHPGAGSESHKEVLGAGLAPIRASHDSSDLAPAVPEGFDVISYATPKGDDGTDLVPGASYVSSGSACGTPAAEPLRVLVAKALTNSDAGSGRIILPRVAVETHLPFVTPYRHYALAVRCAHTGAAHSFVVKSWANGSEHRRVFVLEGAAEYLRLHGLGVGDVVGICTPAGWAGEPGAAPERLLVAANTPELRAASAPPRGGCTRSAHCAKPAGHPGFCSGPKSAQLGGAGAFPRLLSRTPSQTLASRAAPRDSSDEGRSVWARRPRRTRARRAKPREPEYDAEARSAEEDAYGAASDAEEWALPGAPARPAAPVVTPAPRRALLKELTAYDAGSGHVVLDAADVAAALGVVAACRPPVSLWTVACVDEGGCWQLFGLRAWASLAGRPGYFLEGARAFLEARGARAGDRLLLWRAGPGLPPASASRGATTATRIVLPRFEAWPALLEASYEDDEDDEDEFDAYSEDGLSSEDDSARGWRSRCERCVRTAGCIKPAGHQGFCSGHKGFRRRNAEACAAPAGRAGGGHGGAAKRPHPADDSDDSDFVPGAKRRAARRLAARSSSMEPAFKPGEEVLYRARDGSQQPAKLVSVDRSVVPFSYGIMLDGNYRETELDRLAPKSGAAPTTPDLPVESVKSLPPVSSLAATEASEASLPAEGSSDFGDWADAPAVLAMPPPVALKPDWLKPDKVADLAFPAATLPDLLIDADAASDEQAIPDDEEDAAEEVEEEPAGEKAADGVAEDVEEAAIREYAVAWARWLDASARLLNDGVGRWREYRALGAPVATAQARRWEKQLRAMAQAHYAARLIEAAAQRAQLLEFVEDLRRSREACEAAWLAERGDFRGAIVRAEPAHERRLEQLVATLARETGACGPLEWREGLECHTLLPISLFPEGSLVISPDVREARPASVLLTNMWRHHVSPTLPYLD</sequence>
<keyword evidence="4" id="KW-0539">Nucleus</keyword>
<keyword evidence="7" id="KW-1185">Reference proteome</keyword>
<evidence type="ECO:0000256" key="2">
    <source>
        <dbReference type="ARBA" id="ARBA00023125"/>
    </source>
</evidence>
<name>A0AAD9MJ68_PROWI</name>
<dbReference type="SUPFAM" id="SSF101936">
    <property type="entry name" value="DNA-binding pseudobarrel domain"/>
    <property type="match status" value="1"/>
</dbReference>
<feature type="compositionally biased region" description="Acidic residues" evidence="5">
    <location>
        <begin position="721"/>
        <end position="739"/>
    </location>
</feature>
<comment type="caution">
    <text evidence="6">The sequence shown here is derived from an EMBL/GenBank/DDBJ whole genome shotgun (WGS) entry which is preliminary data.</text>
</comment>
<protein>
    <submittedName>
        <fullName evidence="6">Uncharacterized protein</fullName>
    </submittedName>
</protein>
<feature type="region of interest" description="Disordered" evidence="5">
    <location>
        <begin position="721"/>
        <end position="747"/>
    </location>
</feature>
<accession>A0AAD9MJ68</accession>
<feature type="region of interest" description="Disordered" evidence="5">
    <location>
        <begin position="1"/>
        <end position="23"/>
    </location>
</feature>
<feature type="region of interest" description="Disordered" evidence="5">
    <location>
        <begin position="460"/>
        <end position="485"/>
    </location>
</feature>
<keyword evidence="1" id="KW-0805">Transcription regulation</keyword>
<evidence type="ECO:0000256" key="3">
    <source>
        <dbReference type="ARBA" id="ARBA00023163"/>
    </source>
</evidence>
<keyword evidence="3" id="KW-0804">Transcription</keyword>
<dbReference type="Gene3D" id="2.40.330.10">
    <property type="entry name" value="DNA-binding pseudobarrel domain"/>
    <property type="match status" value="1"/>
</dbReference>
<dbReference type="GO" id="GO:0003677">
    <property type="term" value="F:DNA binding"/>
    <property type="evidence" value="ECO:0007669"/>
    <property type="project" value="UniProtKB-KW"/>
</dbReference>
<dbReference type="InterPro" id="IPR015300">
    <property type="entry name" value="DNA-bd_pseudobarrel_sf"/>
</dbReference>
<evidence type="ECO:0000256" key="4">
    <source>
        <dbReference type="ARBA" id="ARBA00023242"/>
    </source>
</evidence>
<evidence type="ECO:0000256" key="1">
    <source>
        <dbReference type="ARBA" id="ARBA00023015"/>
    </source>
</evidence>